<evidence type="ECO:0000256" key="1">
    <source>
        <dbReference type="SAM" id="MobiDB-lite"/>
    </source>
</evidence>
<accession>A3SM13</accession>
<dbReference type="EMBL" id="AALY01000001">
    <property type="protein sequence ID" value="EAP78394.1"/>
    <property type="molecule type" value="Genomic_DNA"/>
</dbReference>
<keyword evidence="3" id="KW-1185">Reference proteome</keyword>
<dbReference type="AlphaFoldDB" id="A3SM13"/>
<name>A3SM13_ROSNI</name>
<evidence type="ECO:0000313" key="2">
    <source>
        <dbReference type="EMBL" id="EAP78394.1"/>
    </source>
</evidence>
<reference evidence="2 3" key="1">
    <citation type="submission" date="2005-12" db="EMBL/GenBank/DDBJ databases">
        <authorList>
            <person name="Moran M.A."/>
            <person name="Ferriera S."/>
            <person name="Johnson J."/>
            <person name="Kravitz S."/>
            <person name="Halpern A."/>
            <person name="Remington K."/>
            <person name="Beeson K."/>
            <person name="Tran B."/>
            <person name="Rogers Y.-H."/>
            <person name="Friedman R."/>
            <person name="Venter J.C."/>
        </authorList>
    </citation>
    <scope>NUCLEOTIDE SEQUENCE [LARGE SCALE GENOMIC DNA]</scope>
    <source>
        <strain evidence="3">ATCC BAA-591 / DSM 15170 / ISM</strain>
    </source>
</reference>
<organism evidence="2 3">
    <name type="scientific">Roseovarius nubinhibens (strain ATCC BAA-591 / DSM 15170 / ISM)</name>
    <dbReference type="NCBI Taxonomy" id="89187"/>
    <lineage>
        <taxon>Bacteria</taxon>
        <taxon>Pseudomonadati</taxon>
        <taxon>Pseudomonadota</taxon>
        <taxon>Alphaproteobacteria</taxon>
        <taxon>Rhodobacterales</taxon>
        <taxon>Roseobacteraceae</taxon>
        <taxon>Roseovarius</taxon>
    </lineage>
</organism>
<comment type="caution">
    <text evidence="2">The sequence shown here is derived from an EMBL/GenBank/DDBJ whole genome shotgun (WGS) entry which is preliminary data.</text>
</comment>
<sequence length="45" mass="4582">MAAASFAGFSIASQDMGDAANHNCPHGRNALVGGDPGQGPRDRKQ</sequence>
<dbReference type="Proteomes" id="UP000005954">
    <property type="component" value="Unassembled WGS sequence"/>
</dbReference>
<evidence type="ECO:0000313" key="3">
    <source>
        <dbReference type="Proteomes" id="UP000005954"/>
    </source>
</evidence>
<gene>
    <name evidence="2" type="ORF">ISM_08855</name>
</gene>
<feature type="region of interest" description="Disordered" evidence="1">
    <location>
        <begin position="16"/>
        <end position="45"/>
    </location>
</feature>
<dbReference type="STRING" id="89187.ISM_08855"/>
<protein>
    <submittedName>
        <fullName evidence="2">Uncharacterized protein</fullName>
    </submittedName>
</protein>
<dbReference type="HOGENOM" id="CLU_3204796_0_0_5"/>
<proteinExistence type="predicted"/>